<dbReference type="InterPro" id="IPR041588">
    <property type="entry name" value="Integrase_H2C2"/>
</dbReference>
<dbReference type="Gene3D" id="1.10.340.70">
    <property type="match status" value="1"/>
</dbReference>
<evidence type="ECO:0000313" key="4">
    <source>
        <dbReference type="Proteomes" id="UP001159363"/>
    </source>
</evidence>
<protein>
    <recommendedName>
        <fullName evidence="1">RNA-directed DNA polymerase</fullName>
        <ecNumber evidence="1">2.7.7.49</ecNumber>
    </recommendedName>
</protein>
<sequence length="177" mass="20444">MWLYSHPKQVGKIGRWIAWLNRLCFKTTHVNGKDNAVADCLSRMYDEKYYNIKGQENFVGFEGQAEFEEEDLLKQELPVGKRNIGKSGKKIVVPEKARNMLMKYFHDSMVSGHTGITNTNSQIDKEFFWPNLKDDIHHCLFALGRVFVNMYGPLPMSLNGNNCILILIDAFSKFMVM</sequence>
<dbReference type="EMBL" id="JARBHB010000004">
    <property type="protein sequence ID" value="KAJ8885807.1"/>
    <property type="molecule type" value="Genomic_DNA"/>
</dbReference>
<evidence type="ECO:0000256" key="1">
    <source>
        <dbReference type="ARBA" id="ARBA00012493"/>
    </source>
</evidence>
<name>A0ABQ9HN95_9NEOP</name>
<comment type="caution">
    <text evidence="3">The sequence shown here is derived from an EMBL/GenBank/DDBJ whole genome shotgun (WGS) entry which is preliminary data.</text>
</comment>
<feature type="domain" description="Integrase zinc-binding" evidence="2">
    <location>
        <begin position="93"/>
        <end position="138"/>
    </location>
</feature>
<dbReference type="InterPro" id="IPR050951">
    <property type="entry name" value="Retrovirus_Pol_polyprotein"/>
</dbReference>
<accession>A0ABQ9HN95</accession>
<dbReference type="EC" id="2.7.7.49" evidence="1"/>
<organism evidence="3 4">
    <name type="scientific">Dryococelus australis</name>
    <dbReference type="NCBI Taxonomy" id="614101"/>
    <lineage>
        <taxon>Eukaryota</taxon>
        <taxon>Metazoa</taxon>
        <taxon>Ecdysozoa</taxon>
        <taxon>Arthropoda</taxon>
        <taxon>Hexapoda</taxon>
        <taxon>Insecta</taxon>
        <taxon>Pterygota</taxon>
        <taxon>Neoptera</taxon>
        <taxon>Polyneoptera</taxon>
        <taxon>Phasmatodea</taxon>
        <taxon>Verophasmatodea</taxon>
        <taxon>Anareolatae</taxon>
        <taxon>Phasmatidae</taxon>
        <taxon>Eurycanthinae</taxon>
        <taxon>Dryococelus</taxon>
    </lineage>
</organism>
<dbReference type="PANTHER" id="PTHR37984:SF15">
    <property type="entry name" value="INTEGRASE CATALYTIC DOMAIN-CONTAINING PROTEIN"/>
    <property type="match status" value="1"/>
</dbReference>
<reference evidence="3 4" key="1">
    <citation type="submission" date="2023-02" db="EMBL/GenBank/DDBJ databases">
        <title>LHISI_Scaffold_Assembly.</title>
        <authorList>
            <person name="Stuart O.P."/>
            <person name="Cleave R."/>
            <person name="Magrath M.J.L."/>
            <person name="Mikheyev A.S."/>
        </authorList>
    </citation>
    <scope>NUCLEOTIDE SEQUENCE [LARGE SCALE GENOMIC DNA]</scope>
    <source>
        <strain evidence="3">Daus_M_001</strain>
        <tissue evidence="3">Leg muscle</tissue>
    </source>
</reference>
<keyword evidence="4" id="KW-1185">Reference proteome</keyword>
<evidence type="ECO:0000259" key="2">
    <source>
        <dbReference type="Pfam" id="PF17921"/>
    </source>
</evidence>
<dbReference type="Pfam" id="PF17921">
    <property type="entry name" value="Integrase_H2C2"/>
    <property type="match status" value="1"/>
</dbReference>
<dbReference type="Proteomes" id="UP001159363">
    <property type="component" value="Chromosome X"/>
</dbReference>
<gene>
    <name evidence="3" type="ORF">PR048_012007</name>
</gene>
<proteinExistence type="predicted"/>
<evidence type="ECO:0000313" key="3">
    <source>
        <dbReference type="EMBL" id="KAJ8885807.1"/>
    </source>
</evidence>
<dbReference type="PANTHER" id="PTHR37984">
    <property type="entry name" value="PROTEIN CBG26694"/>
    <property type="match status" value="1"/>
</dbReference>